<evidence type="ECO:0000313" key="1">
    <source>
        <dbReference type="EnsemblMetazoa" id="Aqu2.1.05014_001"/>
    </source>
</evidence>
<organism evidence="1">
    <name type="scientific">Amphimedon queenslandica</name>
    <name type="common">Sponge</name>
    <dbReference type="NCBI Taxonomy" id="400682"/>
    <lineage>
        <taxon>Eukaryota</taxon>
        <taxon>Metazoa</taxon>
        <taxon>Porifera</taxon>
        <taxon>Demospongiae</taxon>
        <taxon>Heteroscleromorpha</taxon>
        <taxon>Haplosclerida</taxon>
        <taxon>Niphatidae</taxon>
        <taxon>Amphimedon</taxon>
    </lineage>
</organism>
<name>A0A1X7SS86_AMPQE</name>
<dbReference type="EnsemblMetazoa" id="Aqu2.1.05014_001">
    <property type="protein sequence ID" value="Aqu2.1.05014_001"/>
    <property type="gene ID" value="Aqu2.1.05014"/>
</dbReference>
<accession>A0A1X7SS86</accession>
<dbReference type="AlphaFoldDB" id="A0A1X7SS86"/>
<reference evidence="1" key="1">
    <citation type="submission" date="2017-05" db="UniProtKB">
        <authorList>
            <consortium name="EnsemblMetazoa"/>
        </authorList>
    </citation>
    <scope>IDENTIFICATION</scope>
</reference>
<sequence length="72" mass="8406">LYTRLQRAGLCVFHRSTIRIAEKLGEDFDSQVKEWCHFLLNARLPKITVAAEILDEMEYQPIKDQPDAVINF</sequence>
<proteinExistence type="predicted"/>
<dbReference type="InParanoid" id="A0A1X7SS86"/>
<protein>
    <submittedName>
        <fullName evidence="1">Uncharacterized protein</fullName>
    </submittedName>
</protein>